<protein>
    <recommendedName>
        <fullName evidence="4">Tocopherol cyclase</fullName>
    </recommendedName>
</protein>
<gene>
    <name evidence="2" type="ORF">OEZ85_005680</name>
</gene>
<accession>A0ABY8UE44</accession>
<proteinExistence type="predicted"/>
<feature type="region of interest" description="Disordered" evidence="1">
    <location>
        <begin position="190"/>
        <end position="238"/>
    </location>
</feature>
<dbReference type="PANTHER" id="PTHR35309:SF4">
    <property type="entry name" value="TOCOPHEROL CYCLASE"/>
    <property type="match status" value="1"/>
</dbReference>
<keyword evidence="3" id="KW-1185">Reference proteome</keyword>
<dbReference type="EMBL" id="CP126218">
    <property type="protein sequence ID" value="WIA19766.1"/>
    <property type="molecule type" value="Genomic_DNA"/>
</dbReference>
<evidence type="ECO:0000313" key="2">
    <source>
        <dbReference type="EMBL" id="WIA19766.1"/>
    </source>
</evidence>
<dbReference type="Proteomes" id="UP001244341">
    <property type="component" value="Chromosome 11b"/>
</dbReference>
<feature type="compositionally biased region" description="Low complexity" evidence="1">
    <location>
        <begin position="192"/>
        <end position="238"/>
    </location>
</feature>
<organism evidence="2 3">
    <name type="scientific">Tetradesmus obliquus</name>
    <name type="common">Green alga</name>
    <name type="synonym">Acutodesmus obliquus</name>
    <dbReference type="NCBI Taxonomy" id="3088"/>
    <lineage>
        <taxon>Eukaryota</taxon>
        <taxon>Viridiplantae</taxon>
        <taxon>Chlorophyta</taxon>
        <taxon>core chlorophytes</taxon>
        <taxon>Chlorophyceae</taxon>
        <taxon>CS clade</taxon>
        <taxon>Sphaeropleales</taxon>
        <taxon>Scenedesmaceae</taxon>
        <taxon>Tetradesmus</taxon>
    </lineage>
</organism>
<evidence type="ECO:0000313" key="3">
    <source>
        <dbReference type="Proteomes" id="UP001244341"/>
    </source>
</evidence>
<evidence type="ECO:0008006" key="4">
    <source>
        <dbReference type="Google" id="ProtNLM"/>
    </source>
</evidence>
<dbReference type="InterPro" id="IPR025893">
    <property type="entry name" value="Tocopherol_cyclase"/>
</dbReference>
<sequence length="443" mass="47062">MLSRLNQAAIGSRLNPQSSKPKSPPWFEGWYTRVIGSEHSFGLVTGYFPEQNPKHPAFYTGLLFNEDSKLGKLTTFESYSDSSEGISISRGPEAEPNLLGATEAPDFCVEDAVGGVMKVAAGPDGSLLVQGNVQGAQLRIESLPGWQDTPWSEEGGSPQGLLHLLPGVGLHWYVHSTKTRVRYELTLPAEHGSSSSNSSSGAGSDDSSAAEAGDATENSNGGSSSSSSSSNGSSSSSSVRVVHGEGWAHVEKNWGGSFPRSFVWSQGCSTKPDSSSAAGFDAEAQFCVSGGVLPTLNMDKLPVPLPNALLMGYRSKQRTWHFKPQSPTLFSTNIQPDQGLIIVTARQISTTLVPRTLILKIQANPKTFSKVGGPTRGGFVPHSVESYSAKATAECYEWGKLVEVTSFDRSALEFGGSYACDLAAGLGDESLSEGLVCEPQWEE</sequence>
<reference evidence="2 3" key="1">
    <citation type="submission" date="2023-05" db="EMBL/GenBank/DDBJ databases">
        <title>A 100% complete, gapless, phased diploid assembly of the Scenedesmus obliquus UTEX 3031 genome.</title>
        <authorList>
            <person name="Biondi T.C."/>
            <person name="Hanschen E.R."/>
            <person name="Kwon T."/>
            <person name="Eng W."/>
            <person name="Kruse C.P.S."/>
            <person name="Koehler S.I."/>
            <person name="Kunde Y."/>
            <person name="Gleasner C.D."/>
            <person name="You Mak K.T."/>
            <person name="Polle J."/>
            <person name="Hovde B.T."/>
            <person name="Starkenburg S.R."/>
        </authorList>
    </citation>
    <scope>NUCLEOTIDE SEQUENCE [LARGE SCALE GENOMIC DNA]</scope>
    <source>
        <strain evidence="2 3">DOE0152z</strain>
    </source>
</reference>
<evidence type="ECO:0000256" key="1">
    <source>
        <dbReference type="SAM" id="MobiDB-lite"/>
    </source>
</evidence>
<name>A0ABY8UE44_TETOB</name>
<dbReference type="PANTHER" id="PTHR35309">
    <property type="match status" value="1"/>
</dbReference>